<dbReference type="AlphaFoldDB" id="K2RZF5"/>
<dbReference type="HOGENOM" id="CLU_659006_0_0_1"/>
<gene>
    <name evidence="2" type="ORF">MPH_02563</name>
</gene>
<name>K2RZF5_MACPH</name>
<feature type="compositionally biased region" description="Basic residues" evidence="1">
    <location>
        <begin position="404"/>
        <end position="417"/>
    </location>
</feature>
<sequence length="417" mass="47947">MRLMSRKAETAPGKSFMWDWTTVRVFFFFLVGDTARPSGIERAQPQNTSQQPSKTKLSSILQISVDASVPRKPSWASCAELHKKGKVEFIWSAHPVGNSGGGKKRRRYQCRVCWLRRGSLFSNPVATEAETDKYFLLYEAEAINDVQHFWEPYQREPRWDVQIQLLEMLEKKITDASRSRFGEQYQAKYLLKAQGREVVMDEKLAYLTVHSMGGYEQGGHWNYVPASLEGKLAEEQEWPQTRQYSWERYNQWREIMKDREAGQLEWDGTDDAYPLPGRRISTRRRLPGRDGPYGHLSNSEGTARPPTHCQPSDRGRFTGFGMHGHINDSRTHVSAPYDYFCPHEHHGPSHRGDYPQFTNDRSPIRANKRQKGDGQYKVSPNDRKGDSQRMTKSDDSASGERSKSAHATKSRSARAII</sequence>
<dbReference type="InParanoid" id="K2RZF5"/>
<dbReference type="VEuPathDB" id="FungiDB:MPH_02563"/>
<dbReference type="OrthoDB" id="10427581at2759"/>
<evidence type="ECO:0000313" key="2">
    <source>
        <dbReference type="EMBL" id="EKG20118.1"/>
    </source>
</evidence>
<reference evidence="2 3" key="1">
    <citation type="journal article" date="2012" name="BMC Genomics">
        <title>Tools to kill: Genome of one of the most destructive plant pathogenic fungi Macrophomina phaseolina.</title>
        <authorList>
            <person name="Islam M.S."/>
            <person name="Haque M.S."/>
            <person name="Islam M.M."/>
            <person name="Emdad E.M."/>
            <person name="Halim A."/>
            <person name="Hossen Q.M.M."/>
            <person name="Hossain M.Z."/>
            <person name="Ahmed B."/>
            <person name="Rahim S."/>
            <person name="Rahman M.S."/>
            <person name="Alam M.M."/>
            <person name="Hou S."/>
            <person name="Wan X."/>
            <person name="Saito J.A."/>
            <person name="Alam M."/>
        </authorList>
    </citation>
    <scope>NUCLEOTIDE SEQUENCE [LARGE SCALE GENOMIC DNA]</scope>
    <source>
        <strain evidence="2 3">MS6</strain>
    </source>
</reference>
<evidence type="ECO:0000313" key="3">
    <source>
        <dbReference type="Proteomes" id="UP000007129"/>
    </source>
</evidence>
<organism evidence="2 3">
    <name type="scientific">Macrophomina phaseolina (strain MS6)</name>
    <name type="common">Charcoal rot fungus</name>
    <dbReference type="NCBI Taxonomy" id="1126212"/>
    <lineage>
        <taxon>Eukaryota</taxon>
        <taxon>Fungi</taxon>
        <taxon>Dikarya</taxon>
        <taxon>Ascomycota</taxon>
        <taxon>Pezizomycotina</taxon>
        <taxon>Dothideomycetes</taxon>
        <taxon>Dothideomycetes incertae sedis</taxon>
        <taxon>Botryosphaeriales</taxon>
        <taxon>Botryosphaeriaceae</taxon>
        <taxon>Macrophomina</taxon>
    </lineage>
</organism>
<dbReference type="EMBL" id="AHHD01000095">
    <property type="protein sequence ID" value="EKG20118.1"/>
    <property type="molecule type" value="Genomic_DNA"/>
</dbReference>
<accession>K2RZF5</accession>
<dbReference type="Proteomes" id="UP000007129">
    <property type="component" value="Unassembled WGS sequence"/>
</dbReference>
<protein>
    <submittedName>
        <fullName evidence="2">Uncharacterized protein</fullName>
    </submittedName>
</protein>
<evidence type="ECO:0000256" key="1">
    <source>
        <dbReference type="SAM" id="MobiDB-lite"/>
    </source>
</evidence>
<feature type="region of interest" description="Disordered" evidence="1">
    <location>
        <begin position="347"/>
        <end position="417"/>
    </location>
</feature>
<feature type="region of interest" description="Disordered" evidence="1">
    <location>
        <begin position="266"/>
        <end position="319"/>
    </location>
</feature>
<proteinExistence type="predicted"/>
<comment type="caution">
    <text evidence="2">The sequence shown here is derived from an EMBL/GenBank/DDBJ whole genome shotgun (WGS) entry which is preliminary data.</text>
</comment>
<feature type="compositionally biased region" description="Basic and acidic residues" evidence="1">
    <location>
        <begin position="370"/>
        <end position="403"/>
    </location>
</feature>